<dbReference type="FunFam" id="1.10.150.20:FF:000002">
    <property type="entry name" value="DNA polymerase I"/>
    <property type="match status" value="1"/>
</dbReference>
<keyword evidence="7 11" id="KW-0238">DNA-binding</keyword>
<dbReference type="Pfam" id="PF00476">
    <property type="entry name" value="DNA_pol_A"/>
    <property type="match status" value="1"/>
</dbReference>
<dbReference type="PRINTS" id="PR00868">
    <property type="entry name" value="DNAPOLI"/>
</dbReference>
<dbReference type="CDD" id="cd06140">
    <property type="entry name" value="DNA_polA_I_Bacillus_like_exo"/>
    <property type="match status" value="1"/>
</dbReference>
<feature type="region of interest" description="Disordered" evidence="12">
    <location>
        <begin position="293"/>
        <end position="331"/>
    </location>
</feature>
<dbReference type="Gene3D" id="1.20.1060.10">
    <property type="entry name" value="Taq DNA Polymerase, Chain T, domain 4"/>
    <property type="match status" value="1"/>
</dbReference>
<evidence type="ECO:0000256" key="9">
    <source>
        <dbReference type="ARBA" id="ARBA00049244"/>
    </source>
</evidence>
<evidence type="ECO:0000313" key="15">
    <source>
        <dbReference type="EMBL" id="OGL88278.1"/>
    </source>
</evidence>
<dbReference type="InterPro" id="IPR002421">
    <property type="entry name" value="5-3_exonuclease"/>
</dbReference>
<dbReference type="FunFam" id="1.20.1060.10:FF:000001">
    <property type="entry name" value="DNA polymerase I"/>
    <property type="match status" value="1"/>
</dbReference>
<keyword evidence="2 11" id="KW-0808">Transferase</keyword>
<dbReference type="SMART" id="SM00279">
    <property type="entry name" value="HhH2"/>
    <property type="match status" value="1"/>
</dbReference>
<dbReference type="Gene3D" id="3.30.420.10">
    <property type="entry name" value="Ribonuclease H-like superfamily/Ribonuclease H"/>
    <property type="match status" value="1"/>
</dbReference>
<sequence>MKTSRKTLYILDGNALLHRAWHAVPPLATKDGLIVNAVYGFTNVVEKIRYSFKPDYFCVAWDLPGKTFRHYAVESYKATRVKKEPELYAQIPMIQELLLAYHVPSYSAPGYEADDVIGTIAEVVKKQNVDVVIVTGDMDALQLVGDHVRVLSFVKGVSETKTYDESAVFERFELRPDQLIDYKALRGDTSDNIAGIAGIGEKGALELIQKFGTVDGIFEALKKGEVPSKFAKKLDGKEKVAEESKMLVTIIRDVPFKFHLDETVYQSPNLDSLLELFRKYEFRSLLRKYSTAMSDSEIPPPPIDDMNGNVSSVSSRAKRSEAEGSLRSSSNSSVEMTKKIELIRDLPSLEPALKKIKDTTIGILLGTQTPDLFGTIHAAFAISDGMHTVCVMSPTKALLEALHKKISRAEKVIIHDEKFLMHTLGWKFTNEVFDVMIASYLLNAGSRSYDIGTVLEEELGVRNTELPVSYSSDKDYKKLADLAQHLPALEKILRKKLHETEQEHVYDQIEMPLIPVLYRMEEKGIEVDVKALGVFSKELAKNITSLEKKIRDIAGEEVNVNSPSQLAHVLFETLQLSTKHIKKTKTGYSTAASELEKLMDEHEIVPMISEYRELAKLQSTYVEALPRQVAKDGRIHTTYNQTIAATGRLSSIDPNLQNIPIRTELGREIRKAFVTAKDCLLVSADYSQIELRLVAILAHDKPFIDAFNNGADIHTRTAAEVWEIDESAVTKDQRRAAKAINFGIMYGMGPRSLSRSTGLTMTEAKTFIEKYFNIHAAVREYLDSLKKKAHEDGFVQTYFGRRRYFPEIESGMQMLVAQAERMAQNMPIQGTQADIVKMAMLSVDGWLKQSQLRASILLQVHDELVLEVHKDDVDNVSKGLKEMMESVAKFDVPLEVEVKKGKNWGEMEKI</sequence>
<evidence type="ECO:0000256" key="5">
    <source>
        <dbReference type="ARBA" id="ARBA00022763"/>
    </source>
</evidence>
<dbReference type="Pfam" id="PF01367">
    <property type="entry name" value="5_3_exonuc"/>
    <property type="match status" value="1"/>
</dbReference>
<dbReference type="GO" id="GO:0006302">
    <property type="term" value="P:double-strand break repair"/>
    <property type="evidence" value="ECO:0007669"/>
    <property type="project" value="TreeGrafter"/>
</dbReference>
<dbReference type="PANTHER" id="PTHR10133">
    <property type="entry name" value="DNA POLYMERASE I"/>
    <property type="match status" value="1"/>
</dbReference>
<proteinExistence type="inferred from homology"/>
<dbReference type="InterPro" id="IPR018320">
    <property type="entry name" value="DNA_polymerase_1"/>
</dbReference>
<evidence type="ECO:0000313" key="16">
    <source>
        <dbReference type="Proteomes" id="UP000176593"/>
    </source>
</evidence>
<keyword evidence="6 11" id="KW-0239">DNA-directed DNA polymerase</keyword>
<comment type="similarity">
    <text evidence="1 11">Belongs to the DNA polymerase type-A family.</text>
</comment>
<dbReference type="InterPro" id="IPR036397">
    <property type="entry name" value="RNaseH_sf"/>
</dbReference>
<evidence type="ECO:0000256" key="2">
    <source>
        <dbReference type="ARBA" id="ARBA00022679"/>
    </source>
</evidence>
<evidence type="ECO:0000256" key="7">
    <source>
        <dbReference type="ARBA" id="ARBA00023125"/>
    </source>
</evidence>
<feature type="domain" description="DNA-directed DNA polymerase family A palm" evidence="14">
    <location>
        <begin position="666"/>
        <end position="872"/>
    </location>
</feature>
<keyword evidence="11" id="KW-0269">Exonuclease</keyword>
<evidence type="ECO:0000256" key="3">
    <source>
        <dbReference type="ARBA" id="ARBA00022695"/>
    </source>
</evidence>
<dbReference type="Proteomes" id="UP000176593">
    <property type="component" value="Unassembled WGS sequence"/>
</dbReference>
<dbReference type="NCBIfam" id="NF004397">
    <property type="entry name" value="PRK05755.1"/>
    <property type="match status" value="1"/>
</dbReference>
<dbReference type="EC" id="2.7.7.7" evidence="10 11"/>
<name>A0A1F7VDR3_9BACT</name>
<dbReference type="EMBL" id="MGEQ01000001">
    <property type="protein sequence ID" value="OGL88278.1"/>
    <property type="molecule type" value="Genomic_DNA"/>
</dbReference>
<dbReference type="Pfam" id="PF02739">
    <property type="entry name" value="5_3_exonuc_N"/>
    <property type="match status" value="1"/>
</dbReference>
<dbReference type="InterPro" id="IPR019760">
    <property type="entry name" value="DNA-dir_DNA_pol_A_CS"/>
</dbReference>
<organism evidence="15 16">
    <name type="scientific">Candidatus Uhrbacteria bacterium RIFCSPLOWO2_02_FULL_48_18</name>
    <dbReference type="NCBI Taxonomy" id="1802408"/>
    <lineage>
        <taxon>Bacteria</taxon>
        <taxon>Candidatus Uhriibacteriota</taxon>
    </lineage>
</organism>
<evidence type="ECO:0000256" key="10">
    <source>
        <dbReference type="NCBIfam" id="TIGR00593"/>
    </source>
</evidence>
<evidence type="ECO:0000256" key="8">
    <source>
        <dbReference type="ARBA" id="ARBA00023204"/>
    </source>
</evidence>
<accession>A0A1F7VDR3</accession>
<protein>
    <recommendedName>
        <fullName evidence="10 11">DNA polymerase I</fullName>
        <ecNumber evidence="10 11">2.7.7.7</ecNumber>
    </recommendedName>
</protein>
<reference evidence="15 16" key="1">
    <citation type="journal article" date="2016" name="Nat. Commun.">
        <title>Thousands of microbial genomes shed light on interconnected biogeochemical processes in an aquifer system.</title>
        <authorList>
            <person name="Anantharaman K."/>
            <person name="Brown C.T."/>
            <person name="Hug L.A."/>
            <person name="Sharon I."/>
            <person name="Castelle C.J."/>
            <person name="Probst A.J."/>
            <person name="Thomas B.C."/>
            <person name="Singh A."/>
            <person name="Wilkins M.J."/>
            <person name="Karaoz U."/>
            <person name="Brodie E.L."/>
            <person name="Williams K.H."/>
            <person name="Hubbard S.S."/>
            <person name="Banfield J.F."/>
        </authorList>
    </citation>
    <scope>NUCLEOTIDE SEQUENCE [LARGE SCALE GENOMIC DNA]</scope>
</reference>
<dbReference type="SUPFAM" id="SSF47807">
    <property type="entry name" value="5' to 3' exonuclease, C-terminal subdomain"/>
    <property type="match status" value="1"/>
</dbReference>
<dbReference type="InterPro" id="IPR020045">
    <property type="entry name" value="DNA_polI_H3TH"/>
</dbReference>
<keyword evidence="11" id="KW-0540">Nuclease</keyword>
<comment type="caution">
    <text evidence="15">The sequence shown here is derived from an EMBL/GenBank/DDBJ whole genome shotgun (WGS) entry which is preliminary data.</text>
</comment>
<keyword evidence="8 11" id="KW-0234">DNA repair</keyword>
<keyword evidence="5 11" id="KW-0227">DNA damage</keyword>
<evidence type="ECO:0000256" key="12">
    <source>
        <dbReference type="SAM" id="MobiDB-lite"/>
    </source>
</evidence>
<keyword evidence="4 11" id="KW-0235">DNA replication</keyword>
<comment type="function">
    <text evidence="11">In addition to polymerase activity, this DNA polymerase exhibits 5'-3' exonuclease activity.</text>
</comment>
<dbReference type="Gene3D" id="3.30.70.370">
    <property type="match status" value="1"/>
</dbReference>
<evidence type="ECO:0000256" key="11">
    <source>
        <dbReference type="RuleBase" id="RU004460"/>
    </source>
</evidence>
<dbReference type="SMART" id="SM00475">
    <property type="entry name" value="53EXOc"/>
    <property type="match status" value="1"/>
</dbReference>
<evidence type="ECO:0000256" key="1">
    <source>
        <dbReference type="ARBA" id="ARBA00007705"/>
    </source>
</evidence>
<dbReference type="Gene3D" id="1.10.150.20">
    <property type="entry name" value="5' to 3' exonuclease, C-terminal subdomain"/>
    <property type="match status" value="2"/>
</dbReference>
<dbReference type="CDD" id="cd09898">
    <property type="entry name" value="H3TH_53EXO"/>
    <property type="match status" value="1"/>
</dbReference>
<dbReference type="NCBIfam" id="TIGR00593">
    <property type="entry name" value="pola"/>
    <property type="match status" value="1"/>
</dbReference>
<dbReference type="InterPro" id="IPR043502">
    <property type="entry name" value="DNA/RNA_pol_sf"/>
</dbReference>
<keyword evidence="11" id="KW-0378">Hydrolase</keyword>
<evidence type="ECO:0000256" key="6">
    <source>
        <dbReference type="ARBA" id="ARBA00022932"/>
    </source>
</evidence>
<dbReference type="Gene3D" id="3.40.50.1010">
    <property type="entry name" value="5'-nuclease"/>
    <property type="match status" value="1"/>
</dbReference>
<dbReference type="SUPFAM" id="SSF88723">
    <property type="entry name" value="PIN domain-like"/>
    <property type="match status" value="1"/>
</dbReference>
<dbReference type="GO" id="GO:0003887">
    <property type="term" value="F:DNA-directed DNA polymerase activity"/>
    <property type="evidence" value="ECO:0007669"/>
    <property type="project" value="UniProtKB-UniRule"/>
</dbReference>
<evidence type="ECO:0000259" key="14">
    <source>
        <dbReference type="SMART" id="SM00482"/>
    </source>
</evidence>
<dbReference type="GO" id="GO:0006261">
    <property type="term" value="P:DNA-templated DNA replication"/>
    <property type="evidence" value="ECO:0007669"/>
    <property type="project" value="UniProtKB-UniRule"/>
</dbReference>
<dbReference type="SMART" id="SM00482">
    <property type="entry name" value="POLAc"/>
    <property type="match status" value="1"/>
</dbReference>
<dbReference type="InterPro" id="IPR002298">
    <property type="entry name" value="DNA_polymerase_A"/>
</dbReference>
<keyword evidence="3 11" id="KW-0548">Nucleotidyltransferase</keyword>
<evidence type="ECO:0000259" key="13">
    <source>
        <dbReference type="SMART" id="SM00475"/>
    </source>
</evidence>
<dbReference type="PROSITE" id="PS00447">
    <property type="entry name" value="DNA_POLYMERASE_A"/>
    <property type="match status" value="1"/>
</dbReference>
<dbReference type="GO" id="GO:0008409">
    <property type="term" value="F:5'-3' exonuclease activity"/>
    <property type="evidence" value="ECO:0007669"/>
    <property type="project" value="UniProtKB-UniRule"/>
</dbReference>
<dbReference type="InterPro" id="IPR008918">
    <property type="entry name" value="HhH2"/>
</dbReference>
<dbReference type="InterPro" id="IPR029060">
    <property type="entry name" value="PIN-like_dom_sf"/>
</dbReference>
<dbReference type="SUPFAM" id="SSF53098">
    <property type="entry name" value="Ribonuclease H-like"/>
    <property type="match status" value="1"/>
</dbReference>
<dbReference type="CDD" id="cd09859">
    <property type="entry name" value="PIN_53EXO"/>
    <property type="match status" value="1"/>
</dbReference>
<dbReference type="InterPro" id="IPR001098">
    <property type="entry name" value="DNA-dir_DNA_pol_A_palm_dom"/>
</dbReference>
<dbReference type="InterPro" id="IPR036279">
    <property type="entry name" value="5-3_exonuclease_C_sf"/>
</dbReference>
<dbReference type="AlphaFoldDB" id="A0A1F7VDR3"/>
<dbReference type="FunFam" id="1.10.150.20:FF:000003">
    <property type="entry name" value="DNA polymerase I"/>
    <property type="match status" value="1"/>
</dbReference>
<gene>
    <name evidence="11" type="primary">polA</name>
    <name evidence="15" type="ORF">A3I41_00970</name>
</gene>
<dbReference type="CDD" id="cd08637">
    <property type="entry name" value="DNA_pol_A_pol_I_C"/>
    <property type="match status" value="1"/>
</dbReference>
<dbReference type="GO" id="GO:0003677">
    <property type="term" value="F:DNA binding"/>
    <property type="evidence" value="ECO:0007669"/>
    <property type="project" value="UniProtKB-UniRule"/>
</dbReference>
<dbReference type="InterPro" id="IPR012337">
    <property type="entry name" value="RNaseH-like_sf"/>
</dbReference>
<dbReference type="InterPro" id="IPR020046">
    <property type="entry name" value="5-3_exonucl_a-hlix_arch_N"/>
</dbReference>
<dbReference type="SUPFAM" id="SSF56672">
    <property type="entry name" value="DNA/RNA polymerases"/>
    <property type="match status" value="1"/>
</dbReference>
<feature type="domain" description="5'-3' exonuclease" evidence="13">
    <location>
        <begin position="5"/>
        <end position="266"/>
    </location>
</feature>
<evidence type="ECO:0000256" key="4">
    <source>
        <dbReference type="ARBA" id="ARBA00022705"/>
    </source>
</evidence>
<dbReference type="PANTHER" id="PTHR10133:SF27">
    <property type="entry name" value="DNA POLYMERASE NU"/>
    <property type="match status" value="1"/>
</dbReference>
<comment type="catalytic activity">
    <reaction evidence="9 11">
        <text>DNA(n) + a 2'-deoxyribonucleoside 5'-triphosphate = DNA(n+1) + diphosphate</text>
        <dbReference type="Rhea" id="RHEA:22508"/>
        <dbReference type="Rhea" id="RHEA-COMP:17339"/>
        <dbReference type="Rhea" id="RHEA-COMP:17340"/>
        <dbReference type="ChEBI" id="CHEBI:33019"/>
        <dbReference type="ChEBI" id="CHEBI:61560"/>
        <dbReference type="ChEBI" id="CHEBI:173112"/>
        <dbReference type="EC" id="2.7.7.7"/>
    </reaction>
</comment>